<evidence type="ECO:0000313" key="7">
    <source>
        <dbReference type="EMBL" id="SDK95884.1"/>
    </source>
</evidence>
<dbReference type="HAMAP" id="MF_00337">
    <property type="entry name" value="Exonuc_7_S"/>
    <property type="match status" value="1"/>
</dbReference>
<dbReference type="PANTHER" id="PTHR34137">
    <property type="entry name" value="EXODEOXYRIBONUCLEASE 7 SMALL SUBUNIT"/>
    <property type="match status" value="1"/>
</dbReference>
<evidence type="ECO:0000256" key="3">
    <source>
        <dbReference type="ARBA" id="ARBA00022722"/>
    </source>
</evidence>
<comment type="subcellular location">
    <subcellularLocation>
        <location evidence="6">Cytoplasm</location>
    </subcellularLocation>
</comment>
<gene>
    <name evidence="6" type="primary">xseB</name>
    <name evidence="7" type="ORF">SAMN05660337_1842</name>
</gene>
<keyword evidence="3 6" id="KW-0540">Nuclease</keyword>
<evidence type="ECO:0000256" key="6">
    <source>
        <dbReference type="HAMAP-Rule" id="MF_00337"/>
    </source>
</evidence>
<proteinExistence type="inferred from homology"/>
<comment type="function">
    <text evidence="6">Bidirectionally degrades single-stranded DNA into large acid-insoluble oligonucleotides, which are then degraded further into small acid-soluble oligonucleotides.</text>
</comment>
<keyword evidence="5 6" id="KW-0269">Exonuclease</keyword>
<dbReference type="NCBIfam" id="TIGR01280">
    <property type="entry name" value="xseB"/>
    <property type="match status" value="1"/>
</dbReference>
<dbReference type="OrthoDB" id="5340035at2"/>
<keyword evidence="2 6" id="KW-0963">Cytoplasm</keyword>
<dbReference type="PIRSF" id="PIRSF006488">
    <property type="entry name" value="Exonuc_VII_S"/>
    <property type="match status" value="1"/>
</dbReference>
<dbReference type="AlphaFoldDB" id="A0A1G9G585"/>
<dbReference type="InterPro" id="IPR037004">
    <property type="entry name" value="Exonuc_VII_ssu_sf"/>
</dbReference>
<dbReference type="GO" id="GO:0006308">
    <property type="term" value="P:DNA catabolic process"/>
    <property type="evidence" value="ECO:0007669"/>
    <property type="project" value="UniProtKB-UniRule"/>
</dbReference>
<organism evidence="7 8">
    <name type="scientific">Maridesulfovibrio ferrireducens</name>
    <dbReference type="NCBI Taxonomy" id="246191"/>
    <lineage>
        <taxon>Bacteria</taxon>
        <taxon>Pseudomonadati</taxon>
        <taxon>Thermodesulfobacteriota</taxon>
        <taxon>Desulfovibrionia</taxon>
        <taxon>Desulfovibrionales</taxon>
        <taxon>Desulfovibrionaceae</taxon>
        <taxon>Maridesulfovibrio</taxon>
    </lineage>
</organism>
<dbReference type="Proteomes" id="UP000199053">
    <property type="component" value="Unassembled WGS sequence"/>
</dbReference>
<evidence type="ECO:0000256" key="4">
    <source>
        <dbReference type="ARBA" id="ARBA00022801"/>
    </source>
</evidence>
<dbReference type="GO" id="GO:0005829">
    <property type="term" value="C:cytosol"/>
    <property type="evidence" value="ECO:0007669"/>
    <property type="project" value="TreeGrafter"/>
</dbReference>
<comment type="subunit">
    <text evidence="6">Heterooligomer composed of large and small subunits.</text>
</comment>
<dbReference type="STRING" id="246191.SAMN05660337_1842"/>
<dbReference type="Gene3D" id="1.10.287.1040">
    <property type="entry name" value="Exonuclease VII, small subunit"/>
    <property type="match status" value="1"/>
</dbReference>
<dbReference type="SUPFAM" id="SSF116842">
    <property type="entry name" value="XseB-like"/>
    <property type="match status" value="1"/>
</dbReference>
<evidence type="ECO:0000256" key="1">
    <source>
        <dbReference type="ARBA" id="ARBA00009998"/>
    </source>
</evidence>
<keyword evidence="8" id="KW-1185">Reference proteome</keyword>
<dbReference type="EMBL" id="FNGA01000002">
    <property type="protein sequence ID" value="SDK95884.1"/>
    <property type="molecule type" value="Genomic_DNA"/>
</dbReference>
<keyword evidence="4 6" id="KW-0378">Hydrolase</keyword>
<dbReference type="EC" id="3.1.11.6" evidence="6"/>
<dbReference type="RefSeq" id="WP_092160288.1">
    <property type="nucleotide sequence ID" value="NZ_FNGA01000002.1"/>
</dbReference>
<comment type="similarity">
    <text evidence="1 6">Belongs to the XseB family.</text>
</comment>
<evidence type="ECO:0000256" key="5">
    <source>
        <dbReference type="ARBA" id="ARBA00022839"/>
    </source>
</evidence>
<evidence type="ECO:0000256" key="2">
    <source>
        <dbReference type="ARBA" id="ARBA00022490"/>
    </source>
</evidence>
<dbReference type="InterPro" id="IPR003761">
    <property type="entry name" value="Exonuc_VII_S"/>
</dbReference>
<accession>A0A1G9G585</accession>
<reference evidence="8" key="1">
    <citation type="submission" date="2016-10" db="EMBL/GenBank/DDBJ databases">
        <authorList>
            <person name="Varghese N."/>
            <person name="Submissions S."/>
        </authorList>
    </citation>
    <scope>NUCLEOTIDE SEQUENCE [LARGE SCALE GENOMIC DNA]</scope>
    <source>
        <strain evidence="8">DSM 16995</strain>
    </source>
</reference>
<dbReference type="Pfam" id="PF02609">
    <property type="entry name" value="Exonuc_VII_S"/>
    <property type="match status" value="1"/>
</dbReference>
<dbReference type="PANTHER" id="PTHR34137:SF1">
    <property type="entry name" value="EXODEOXYRIBONUCLEASE 7 SMALL SUBUNIT"/>
    <property type="match status" value="1"/>
</dbReference>
<protein>
    <recommendedName>
        <fullName evidence="6">Exodeoxyribonuclease 7 small subunit</fullName>
        <ecNumber evidence="6">3.1.11.6</ecNumber>
    </recommendedName>
    <alternativeName>
        <fullName evidence="6">Exodeoxyribonuclease VII small subunit</fullName>
        <shortName evidence="6">Exonuclease VII small subunit</shortName>
    </alternativeName>
</protein>
<comment type="catalytic activity">
    <reaction evidence="6">
        <text>Exonucleolytic cleavage in either 5'- to 3'- or 3'- to 5'-direction to yield nucleoside 5'-phosphates.</text>
        <dbReference type="EC" id="3.1.11.6"/>
    </reaction>
</comment>
<sequence>MKDNKSFEERLERLKVIVAGLERGDLPLEEGVALFKEGQALAKNCADQLQKAANEVKIVGDGLIEDFEAKVENEDMTDDS</sequence>
<name>A0A1G9G585_9BACT</name>
<dbReference type="GO" id="GO:0009318">
    <property type="term" value="C:exodeoxyribonuclease VII complex"/>
    <property type="evidence" value="ECO:0007669"/>
    <property type="project" value="UniProtKB-UniRule"/>
</dbReference>
<evidence type="ECO:0000313" key="8">
    <source>
        <dbReference type="Proteomes" id="UP000199053"/>
    </source>
</evidence>
<dbReference type="GO" id="GO:0008855">
    <property type="term" value="F:exodeoxyribonuclease VII activity"/>
    <property type="evidence" value="ECO:0007669"/>
    <property type="project" value="UniProtKB-UniRule"/>
</dbReference>